<dbReference type="InterPro" id="IPR012349">
    <property type="entry name" value="Split_barrel_FMN-bd"/>
</dbReference>
<dbReference type="Pfam" id="PF00111">
    <property type="entry name" value="Fer2"/>
    <property type="match status" value="1"/>
</dbReference>
<dbReference type="CDD" id="cd00207">
    <property type="entry name" value="fer2"/>
    <property type="match status" value="1"/>
</dbReference>
<gene>
    <name evidence="6" type="ORF">H8B19_06580</name>
</gene>
<keyword evidence="1" id="KW-0830">Ubiquinone</keyword>
<dbReference type="Gene3D" id="3.40.50.80">
    <property type="entry name" value="Nucleotide-binding domain of ferredoxin-NADP reductase (FNR) module"/>
    <property type="match status" value="1"/>
</dbReference>
<dbReference type="CDD" id="cd06184">
    <property type="entry name" value="flavohem_like_fad_nad_binding"/>
    <property type="match status" value="1"/>
</dbReference>
<dbReference type="InterPro" id="IPR008333">
    <property type="entry name" value="Cbr1-like_FAD-bd_dom"/>
</dbReference>
<protein>
    <submittedName>
        <fullName evidence="6">2Fe-2S iron-sulfur cluster binding domain-containing protein</fullName>
    </submittedName>
</protein>
<dbReference type="PROSITE" id="PS51384">
    <property type="entry name" value="FAD_FR"/>
    <property type="match status" value="1"/>
</dbReference>
<evidence type="ECO:0000256" key="3">
    <source>
        <dbReference type="SAM" id="MobiDB-lite"/>
    </source>
</evidence>
<dbReference type="InterPro" id="IPR036010">
    <property type="entry name" value="2Fe-2S_ferredoxin-like_sf"/>
</dbReference>
<evidence type="ECO:0000256" key="2">
    <source>
        <dbReference type="ARBA" id="ARBA00034078"/>
    </source>
</evidence>
<reference evidence="6" key="2">
    <citation type="submission" date="2020-08" db="EMBL/GenBank/DDBJ databases">
        <authorList>
            <person name="Lai Q."/>
        </authorList>
    </citation>
    <scope>NUCLEOTIDE SEQUENCE</scope>
    <source>
        <strain evidence="6">S27-2</strain>
    </source>
</reference>
<dbReference type="Gene3D" id="3.10.20.30">
    <property type="match status" value="1"/>
</dbReference>
<dbReference type="InterPro" id="IPR001433">
    <property type="entry name" value="OxRdtase_FAD/NAD-bd"/>
</dbReference>
<dbReference type="InterPro" id="IPR001709">
    <property type="entry name" value="Flavoprot_Pyr_Nucl_cyt_Rdtase"/>
</dbReference>
<dbReference type="RefSeq" id="WP_186506009.1">
    <property type="nucleotide sequence ID" value="NZ_JACNEP010000004.1"/>
</dbReference>
<reference evidence="6" key="1">
    <citation type="journal article" date="2018" name="Int. J. Syst. Evol. Microbiol.">
        <title>Neptunicella marina gen. nov., sp. nov., isolated from surface seawater.</title>
        <authorList>
            <person name="Liu X."/>
            <person name="Lai Q."/>
            <person name="Du Y."/>
            <person name="Zhang X."/>
            <person name="Liu Z."/>
            <person name="Sun F."/>
            <person name="Shao Z."/>
        </authorList>
    </citation>
    <scope>NUCLEOTIDE SEQUENCE</scope>
    <source>
        <strain evidence="6">S27-2</strain>
    </source>
</reference>
<evidence type="ECO:0000313" key="6">
    <source>
        <dbReference type="EMBL" id="MBC3765535.1"/>
    </source>
</evidence>
<sequence length="690" mass="77379">MIKTDNLPKRPDSPLHVGERAIQAHLGVEQDMDQLARRIIRSYMPQQHRDFYQQLPFIVLGGIDDNQDIWASLRFGKPGFITTPNDKTILIKHHALMGDPLENALQTDRPVGMLGIELHTRRRNRLTTRLISKNDTHISLQVDQSFGNCPQYIQLRDYEFVRDPAVSTTNNDVVHFNQFSDEDFQHISSADTFFVASVAPVSDNQITQGADVSHRGGRAGFVKVDGNTLLIPDYAGNNLYNTLGNFLLNPKAGLCFPDFNTGDLLLLTGSVEILWEKDPLISAFKGAERAWKFTLNKGVRLKNSMPLRWEFRQYSPNSLLAGDWQRATELLKQQQNKQGQRAFQITKIAQETPDIRSYYLTPNDGLGLPNYHPGQYLSVEITSPMYKKTRRTYTLSSTPHDPYLRITVKAKSGGASGWLHQNWHIGQTINALIPSGKFYLPAEQQQPLILLAAGVGITPMISMFKQVFTENFRLRTTRLVTLFYAARSEQDLAFHQELTELAEASNGALRYLPFVSQSNANPANNITAGMRIDADIFRQVLHQDNYQAYLCGPADFMQHMYDSLREVGVSDSQIHAESFGPSSLKRDNSTAPPGETNESDEAEVADIEFIESSKTLHWNKGDATLLEIAENSGLSPDFSCRSGSCGRCATRITQGKVHYRTAISARVEDDQVLLCCAVPAKDTQTIKLAL</sequence>
<dbReference type="SUPFAM" id="SSF52343">
    <property type="entry name" value="Ferredoxin reductase-like, C-terminal NADP-linked domain"/>
    <property type="match status" value="1"/>
</dbReference>
<evidence type="ECO:0000256" key="1">
    <source>
        <dbReference type="ARBA" id="ARBA00023075"/>
    </source>
</evidence>
<evidence type="ECO:0000259" key="4">
    <source>
        <dbReference type="PROSITE" id="PS51085"/>
    </source>
</evidence>
<dbReference type="GO" id="GO:0051536">
    <property type="term" value="F:iron-sulfur cluster binding"/>
    <property type="evidence" value="ECO:0007669"/>
    <property type="project" value="InterPro"/>
</dbReference>
<comment type="cofactor">
    <cofactor evidence="2">
        <name>[2Fe-2S] cluster</name>
        <dbReference type="ChEBI" id="CHEBI:190135"/>
    </cofactor>
</comment>
<dbReference type="Gene3D" id="2.30.110.10">
    <property type="entry name" value="Electron Transport, Fmn-binding Protein, Chain A"/>
    <property type="match status" value="1"/>
</dbReference>
<proteinExistence type="predicted"/>
<dbReference type="InterPro" id="IPR017927">
    <property type="entry name" value="FAD-bd_FR_type"/>
</dbReference>
<evidence type="ECO:0000313" key="7">
    <source>
        <dbReference type="Proteomes" id="UP000601768"/>
    </source>
</evidence>
<dbReference type="EMBL" id="JACNEP010000004">
    <property type="protein sequence ID" value="MBC3765535.1"/>
    <property type="molecule type" value="Genomic_DNA"/>
</dbReference>
<dbReference type="PANTHER" id="PTHR42815">
    <property type="entry name" value="FAD-BINDING, PUTATIVE (AFU_ORTHOLOGUE AFUA_6G07600)-RELATED"/>
    <property type="match status" value="1"/>
</dbReference>
<dbReference type="InterPro" id="IPR017938">
    <property type="entry name" value="Riboflavin_synthase-like_b-brl"/>
</dbReference>
<dbReference type="SUPFAM" id="SSF50475">
    <property type="entry name" value="FMN-binding split barrel"/>
    <property type="match status" value="1"/>
</dbReference>
<dbReference type="PANTHER" id="PTHR42815:SF2">
    <property type="entry name" value="FAD-BINDING, PUTATIVE (AFU_ORTHOLOGUE AFUA_6G07600)-RELATED"/>
    <property type="match status" value="1"/>
</dbReference>
<feature type="region of interest" description="Disordered" evidence="3">
    <location>
        <begin position="578"/>
        <end position="601"/>
    </location>
</feature>
<name>A0A8J6IPL0_9ALTE</name>
<dbReference type="Pfam" id="PF00970">
    <property type="entry name" value="FAD_binding_6"/>
    <property type="match status" value="1"/>
</dbReference>
<dbReference type="Gene3D" id="2.40.30.10">
    <property type="entry name" value="Translation factors"/>
    <property type="match status" value="1"/>
</dbReference>
<evidence type="ECO:0000259" key="5">
    <source>
        <dbReference type="PROSITE" id="PS51384"/>
    </source>
</evidence>
<comment type="caution">
    <text evidence="6">The sequence shown here is derived from an EMBL/GenBank/DDBJ whole genome shotgun (WGS) entry which is preliminary data.</text>
</comment>
<dbReference type="PRINTS" id="PR00371">
    <property type="entry name" value="FPNCR"/>
</dbReference>
<feature type="domain" description="FAD-binding FR-type" evidence="5">
    <location>
        <begin position="338"/>
        <end position="441"/>
    </location>
</feature>
<dbReference type="GO" id="GO:0016491">
    <property type="term" value="F:oxidoreductase activity"/>
    <property type="evidence" value="ECO:0007669"/>
    <property type="project" value="InterPro"/>
</dbReference>
<dbReference type="Pfam" id="PF00175">
    <property type="entry name" value="NAD_binding_1"/>
    <property type="match status" value="1"/>
</dbReference>
<organism evidence="6 7">
    <name type="scientific">Neptunicella marina</name>
    <dbReference type="NCBI Taxonomy" id="2125989"/>
    <lineage>
        <taxon>Bacteria</taxon>
        <taxon>Pseudomonadati</taxon>
        <taxon>Pseudomonadota</taxon>
        <taxon>Gammaproteobacteria</taxon>
        <taxon>Alteromonadales</taxon>
        <taxon>Alteromonadaceae</taxon>
        <taxon>Neptunicella</taxon>
    </lineage>
</organism>
<dbReference type="AlphaFoldDB" id="A0A8J6IPL0"/>
<dbReference type="PROSITE" id="PS51085">
    <property type="entry name" value="2FE2S_FER_2"/>
    <property type="match status" value="1"/>
</dbReference>
<dbReference type="SUPFAM" id="SSF54292">
    <property type="entry name" value="2Fe-2S ferredoxin-like"/>
    <property type="match status" value="1"/>
</dbReference>
<keyword evidence="7" id="KW-1185">Reference proteome</keyword>
<dbReference type="PRINTS" id="PR00410">
    <property type="entry name" value="PHEHYDRXLASE"/>
</dbReference>
<dbReference type="InterPro" id="IPR039261">
    <property type="entry name" value="FNR_nucleotide-bd"/>
</dbReference>
<dbReference type="InterPro" id="IPR012675">
    <property type="entry name" value="Beta-grasp_dom_sf"/>
</dbReference>
<feature type="domain" description="2Fe-2S ferredoxin-type" evidence="4">
    <location>
        <begin position="605"/>
        <end position="690"/>
    </location>
</feature>
<dbReference type="SUPFAM" id="SSF63380">
    <property type="entry name" value="Riboflavin synthase domain-like"/>
    <property type="match status" value="1"/>
</dbReference>
<dbReference type="InterPro" id="IPR001041">
    <property type="entry name" value="2Fe-2S_ferredoxin-type"/>
</dbReference>
<dbReference type="Proteomes" id="UP000601768">
    <property type="component" value="Unassembled WGS sequence"/>
</dbReference>
<accession>A0A8J6IPL0</accession>